<reference evidence="4 5" key="1">
    <citation type="submission" date="2017-08" db="EMBL/GenBank/DDBJ databases">
        <title>Infants hospitalized years apart are colonized by the same room-sourced microbial strains.</title>
        <authorList>
            <person name="Brooks B."/>
            <person name="Olm M.R."/>
            <person name="Firek B.A."/>
            <person name="Baker R."/>
            <person name="Thomas B.C."/>
            <person name="Morowitz M.J."/>
            <person name="Banfield J.F."/>
        </authorList>
    </citation>
    <scope>NUCLEOTIDE SEQUENCE [LARGE SCALE GENOMIC DNA]</scope>
    <source>
        <strain evidence="4">S2_003_000_R2_14</strain>
    </source>
</reference>
<dbReference type="Pfam" id="PF03109">
    <property type="entry name" value="ABC1"/>
    <property type="match status" value="1"/>
</dbReference>
<gene>
    <name evidence="4" type="ORF">DI536_25050</name>
</gene>
<evidence type="ECO:0000256" key="1">
    <source>
        <dbReference type="ARBA" id="ARBA00009670"/>
    </source>
</evidence>
<dbReference type="InterPro" id="IPR004147">
    <property type="entry name" value="ABC1_dom"/>
</dbReference>
<keyword evidence="2" id="KW-0472">Membrane</keyword>
<evidence type="ECO:0000256" key="2">
    <source>
        <dbReference type="SAM" id="Phobius"/>
    </source>
</evidence>
<proteinExistence type="inferred from homology"/>
<dbReference type="PANTHER" id="PTHR10566:SF113">
    <property type="entry name" value="PROTEIN ACTIVITY OF BC1 COMPLEX KINASE 7, CHLOROPLASTIC"/>
    <property type="match status" value="1"/>
</dbReference>
<feature type="transmembrane region" description="Helical" evidence="2">
    <location>
        <begin position="471"/>
        <end position="494"/>
    </location>
</feature>
<feature type="domain" description="ABC1 atypical kinase-like" evidence="3">
    <location>
        <begin position="75"/>
        <end position="315"/>
    </location>
</feature>
<evidence type="ECO:0000313" key="5">
    <source>
        <dbReference type="Proteomes" id="UP000249061"/>
    </source>
</evidence>
<evidence type="ECO:0000259" key="3">
    <source>
        <dbReference type="Pfam" id="PF03109"/>
    </source>
</evidence>
<keyword evidence="2" id="KW-1133">Transmembrane helix</keyword>
<accession>A0A2W5TAQ0</accession>
<comment type="caution">
    <text evidence="4">The sequence shown here is derived from an EMBL/GenBank/DDBJ whole genome shotgun (WGS) entry which is preliminary data.</text>
</comment>
<dbReference type="InterPro" id="IPR011009">
    <property type="entry name" value="Kinase-like_dom_sf"/>
</dbReference>
<comment type="similarity">
    <text evidence="1">Belongs to the protein kinase superfamily. ADCK protein kinase family.</text>
</comment>
<dbReference type="PANTHER" id="PTHR10566">
    <property type="entry name" value="CHAPERONE-ACTIVITY OF BC1 COMPLEX CABC1 -RELATED"/>
    <property type="match status" value="1"/>
</dbReference>
<dbReference type="AlphaFoldDB" id="A0A2W5TAQ0"/>
<protein>
    <submittedName>
        <fullName evidence="4">ABC transporter</fullName>
    </submittedName>
</protein>
<sequence>MIAGRYGFADLLQRSGIGKNDAKDDVSETAKSATAAHRFKLMLAELGPTFVKLGQVLSTRADLLPSEWIEELSTLQDKVPPVPFEHVQAQIQEAFGKGIDELFSEFQVQPLAAASMAQAHRAKTRSGEEVIVKVQRPGITEQLRADLSVLHYVARALEAVIEEVGVYTPTGIIEEFDKAVHEELDFLNEAGNIRAFFRNYEGVTHTRIPRVYDELTARTVLTMEFMDAPKLSHADLDEEGKKTLAKTILAGAFKQLFEDGLFHGDPHPGNLLVLPGPVLGLIDFGLVGRVTRQMQDTLVQLVLAIGLKDSETAARILYRMGTPDARTNMMAFRTDIDAILGTYLPTSLKDVDSKHLLADILNLAVKYRIRIPKEFAILSRAAIAVEGILRSLYPDMPIGEIFLPYAKRLLSDRYDPTQMQGGLMKTLLRLQGAADEMPMQLQQILLDLESGKFTVTVKGDQMDELNNSIRAFAVVTFAGLCACGFIIGTFISFAGKPLELWGIPLLGVFGIAATIFLFSTAVVRQSWTGFRKISIKRFIGKK</sequence>
<dbReference type="InterPro" id="IPR050154">
    <property type="entry name" value="UbiB_kinase"/>
</dbReference>
<organism evidence="4 5">
    <name type="scientific">Archangium gephyra</name>
    <dbReference type="NCBI Taxonomy" id="48"/>
    <lineage>
        <taxon>Bacteria</taxon>
        <taxon>Pseudomonadati</taxon>
        <taxon>Myxococcota</taxon>
        <taxon>Myxococcia</taxon>
        <taxon>Myxococcales</taxon>
        <taxon>Cystobacterineae</taxon>
        <taxon>Archangiaceae</taxon>
        <taxon>Archangium</taxon>
    </lineage>
</organism>
<keyword evidence="2" id="KW-0812">Transmembrane</keyword>
<name>A0A2W5TAQ0_9BACT</name>
<dbReference type="EMBL" id="QFQP01000025">
    <property type="protein sequence ID" value="PZR08465.1"/>
    <property type="molecule type" value="Genomic_DNA"/>
</dbReference>
<dbReference type="Proteomes" id="UP000249061">
    <property type="component" value="Unassembled WGS sequence"/>
</dbReference>
<dbReference type="CDD" id="cd05121">
    <property type="entry name" value="ABC1_ADCK3-like"/>
    <property type="match status" value="1"/>
</dbReference>
<evidence type="ECO:0000313" key="4">
    <source>
        <dbReference type="EMBL" id="PZR08465.1"/>
    </source>
</evidence>
<dbReference type="SUPFAM" id="SSF56112">
    <property type="entry name" value="Protein kinase-like (PK-like)"/>
    <property type="match status" value="1"/>
</dbReference>
<feature type="transmembrane region" description="Helical" evidence="2">
    <location>
        <begin position="500"/>
        <end position="523"/>
    </location>
</feature>